<reference evidence="1" key="1">
    <citation type="journal article" date="2014" name="Front. Microbiol.">
        <title>High frequency of phylogenetically diverse reductive dehalogenase-homologous genes in deep subseafloor sedimentary metagenomes.</title>
        <authorList>
            <person name="Kawai M."/>
            <person name="Futagami T."/>
            <person name="Toyoda A."/>
            <person name="Takaki Y."/>
            <person name="Nishi S."/>
            <person name="Hori S."/>
            <person name="Arai W."/>
            <person name="Tsubouchi T."/>
            <person name="Morono Y."/>
            <person name="Uchiyama I."/>
            <person name="Ito T."/>
            <person name="Fujiyama A."/>
            <person name="Inagaki F."/>
            <person name="Takami H."/>
        </authorList>
    </citation>
    <scope>NUCLEOTIDE SEQUENCE</scope>
    <source>
        <strain evidence="1">Expedition CK06-06</strain>
    </source>
</reference>
<dbReference type="EMBL" id="BARV01002711">
    <property type="protein sequence ID" value="GAH95246.1"/>
    <property type="molecule type" value="Genomic_DNA"/>
</dbReference>
<organism evidence="1">
    <name type="scientific">marine sediment metagenome</name>
    <dbReference type="NCBI Taxonomy" id="412755"/>
    <lineage>
        <taxon>unclassified sequences</taxon>
        <taxon>metagenomes</taxon>
        <taxon>ecological metagenomes</taxon>
    </lineage>
</organism>
<proteinExistence type="predicted"/>
<evidence type="ECO:0000313" key="1">
    <source>
        <dbReference type="EMBL" id="GAH95246.1"/>
    </source>
</evidence>
<gene>
    <name evidence="1" type="ORF">S06H3_06849</name>
</gene>
<comment type="caution">
    <text evidence="1">The sequence shown here is derived from an EMBL/GenBank/DDBJ whole genome shotgun (WGS) entry which is preliminary data.</text>
</comment>
<protein>
    <submittedName>
        <fullName evidence="1">Uncharacterized protein</fullName>
    </submittedName>
</protein>
<accession>X1JKI0</accession>
<sequence length="71" mass="8097">MMNLTSDEIHAFVIGFAETFCPWEPRYNSMLPIPKCLEKEQHYYSVGRDCGFVALGLFIVILAKIAKEVLT</sequence>
<name>X1JKI0_9ZZZZ</name>
<dbReference type="AlphaFoldDB" id="X1JKI0"/>